<feature type="transmembrane region" description="Helical" evidence="1">
    <location>
        <begin position="214"/>
        <end position="235"/>
    </location>
</feature>
<dbReference type="RefSeq" id="WP_139189410.1">
    <property type="nucleotide sequence ID" value="NZ_FNBW01000015.1"/>
</dbReference>
<comment type="caution">
    <text evidence="2">The sequence shown here is derived from an EMBL/GenBank/DDBJ whole genome shotgun (WGS) entry which is preliminary data.</text>
</comment>
<proteinExistence type="predicted"/>
<organism evidence="2 3">
    <name type="scientific">Thalassobaculum litoreum DSM 18839</name>
    <dbReference type="NCBI Taxonomy" id="1123362"/>
    <lineage>
        <taxon>Bacteria</taxon>
        <taxon>Pseudomonadati</taxon>
        <taxon>Pseudomonadota</taxon>
        <taxon>Alphaproteobacteria</taxon>
        <taxon>Rhodospirillales</taxon>
        <taxon>Thalassobaculaceae</taxon>
        <taxon>Thalassobaculum</taxon>
    </lineage>
</organism>
<keyword evidence="1" id="KW-0472">Membrane</keyword>
<keyword evidence="1" id="KW-1133">Transmembrane helix</keyword>
<evidence type="ECO:0000313" key="3">
    <source>
        <dbReference type="Proteomes" id="UP000198615"/>
    </source>
</evidence>
<keyword evidence="3" id="KW-1185">Reference proteome</keyword>
<feature type="transmembrane region" description="Helical" evidence="1">
    <location>
        <begin position="332"/>
        <end position="348"/>
    </location>
</feature>
<dbReference type="OrthoDB" id="9987195at2"/>
<protein>
    <submittedName>
        <fullName evidence="2">Uncharacterized protein</fullName>
    </submittedName>
</protein>
<gene>
    <name evidence="2" type="ORF">SAMN05660686_04159</name>
</gene>
<evidence type="ECO:0000256" key="1">
    <source>
        <dbReference type="SAM" id="Phobius"/>
    </source>
</evidence>
<name>A0A8G2EWM3_9PROT</name>
<reference evidence="2 3" key="1">
    <citation type="submission" date="2016-10" db="EMBL/GenBank/DDBJ databases">
        <authorList>
            <person name="Varghese N."/>
            <person name="Submissions S."/>
        </authorList>
    </citation>
    <scope>NUCLEOTIDE SEQUENCE [LARGE SCALE GENOMIC DNA]</scope>
    <source>
        <strain evidence="2 3">DSM 18839</strain>
    </source>
</reference>
<sequence>MSQQLEANLTEAGPQTGAVARARPRLAALVCVVLTGLVLLGGAWWTLASSRFDVERIRTEAETVHKAMGGMLAMGLPVSDFIGFGAASDRVLRFDSAVRAVQIVDLTDQVVLSNPEAFDAGPVEWSDGSYLGMGGEVPGIQHHGSLSRFSLPVSGRFGPAGSIVVYYEHEIVAEFSRSTAIAGLAAMVLLALGIVVHTAVLANPEVFQSYRELATLYAVTCLIGLAIVGATIFGLGATKAIETANAYGESLGSRLGEAMALGIDPSDLVGLGDVVREYQETNDIISYVALLEGNRIEAAAGLQDQTDRWARPTGVLDAVIEVRPRRLYRPQYRVAVGIPIAVVTQILWQTGITVMLGAAALIAAGLALLARVRVPATAVARL</sequence>
<accession>A0A8G2EWM3</accession>
<dbReference type="Proteomes" id="UP000198615">
    <property type="component" value="Unassembled WGS sequence"/>
</dbReference>
<feature type="transmembrane region" description="Helical" evidence="1">
    <location>
        <begin position="180"/>
        <end position="202"/>
    </location>
</feature>
<keyword evidence="1" id="KW-0812">Transmembrane</keyword>
<feature type="transmembrane region" description="Helical" evidence="1">
    <location>
        <begin position="26"/>
        <end position="47"/>
    </location>
</feature>
<dbReference type="AlphaFoldDB" id="A0A8G2EWM3"/>
<feature type="transmembrane region" description="Helical" evidence="1">
    <location>
        <begin position="67"/>
        <end position="87"/>
    </location>
</feature>
<feature type="transmembrane region" description="Helical" evidence="1">
    <location>
        <begin position="354"/>
        <end position="372"/>
    </location>
</feature>
<dbReference type="EMBL" id="FNBW01000015">
    <property type="protein sequence ID" value="SDG36267.1"/>
    <property type="molecule type" value="Genomic_DNA"/>
</dbReference>
<evidence type="ECO:0000313" key="2">
    <source>
        <dbReference type="EMBL" id="SDG36267.1"/>
    </source>
</evidence>